<sequence>MSPQAVSYQFHHKKNNFPIPPPPKVLIPQLSPSIAPPTSKATSGGSSSEQSYESPIPKSILEVSQGIFLHQNGLSSLQQQEEILTANSNTPAIIITVIKVLLQAPPSSNPRQVPPALPSTSGTVESEPQQTAEELLLELAHPREDPLRSDLLQFYFDMIIKLTL</sequence>
<feature type="compositionally biased region" description="Low complexity" evidence="1">
    <location>
        <begin position="43"/>
        <end position="54"/>
    </location>
</feature>
<name>A0A9Q3BXX2_9BASI</name>
<feature type="compositionally biased region" description="Polar residues" evidence="1">
    <location>
        <begin position="118"/>
        <end position="127"/>
    </location>
</feature>
<keyword evidence="3" id="KW-1185">Reference proteome</keyword>
<feature type="region of interest" description="Disordered" evidence="1">
    <location>
        <begin position="108"/>
        <end position="127"/>
    </location>
</feature>
<reference evidence="2" key="1">
    <citation type="submission" date="2021-03" db="EMBL/GenBank/DDBJ databases">
        <title>Draft genome sequence of rust myrtle Austropuccinia psidii MF-1, a brazilian biotype.</title>
        <authorList>
            <person name="Quecine M.C."/>
            <person name="Pachon D.M.R."/>
            <person name="Bonatelli M.L."/>
            <person name="Correr F.H."/>
            <person name="Franceschini L.M."/>
            <person name="Leite T.F."/>
            <person name="Margarido G.R.A."/>
            <person name="Almeida C.A."/>
            <person name="Ferrarezi J.A."/>
            <person name="Labate C.A."/>
        </authorList>
    </citation>
    <scope>NUCLEOTIDE SEQUENCE</scope>
    <source>
        <strain evidence="2">MF-1</strain>
    </source>
</reference>
<dbReference type="Proteomes" id="UP000765509">
    <property type="component" value="Unassembled WGS sequence"/>
</dbReference>
<protein>
    <submittedName>
        <fullName evidence="2">Uncharacterized protein</fullName>
    </submittedName>
</protein>
<accession>A0A9Q3BXX2</accession>
<dbReference type="AlphaFoldDB" id="A0A9Q3BXX2"/>
<organism evidence="2 3">
    <name type="scientific">Austropuccinia psidii MF-1</name>
    <dbReference type="NCBI Taxonomy" id="1389203"/>
    <lineage>
        <taxon>Eukaryota</taxon>
        <taxon>Fungi</taxon>
        <taxon>Dikarya</taxon>
        <taxon>Basidiomycota</taxon>
        <taxon>Pucciniomycotina</taxon>
        <taxon>Pucciniomycetes</taxon>
        <taxon>Pucciniales</taxon>
        <taxon>Sphaerophragmiaceae</taxon>
        <taxon>Austropuccinia</taxon>
    </lineage>
</organism>
<evidence type="ECO:0000313" key="3">
    <source>
        <dbReference type="Proteomes" id="UP000765509"/>
    </source>
</evidence>
<evidence type="ECO:0000256" key="1">
    <source>
        <dbReference type="SAM" id="MobiDB-lite"/>
    </source>
</evidence>
<proteinExistence type="predicted"/>
<feature type="region of interest" description="Disordered" evidence="1">
    <location>
        <begin position="1"/>
        <end position="55"/>
    </location>
</feature>
<evidence type="ECO:0000313" key="2">
    <source>
        <dbReference type="EMBL" id="MBW0472680.1"/>
    </source>
</evidence>
<gene>
    <name evidence="2" type="ORF">O181_012395</name>
</gene>
<comment type="caution">
    <text evidence="2">The sequence shown here is derived from an EMBL/GenBank/DDBJ whole genome shotgun (WGS) entry which is preliminary data.</text>
</comment>
<dbReference type="EMBL" id="AVOT02003165">
    <property type="protein sequence ID" value="MBW0472680.1"/>
    <property type="molecule type" value="Genomic_DNA"/>
</dbReference>